<keyword evidence="5" id="KW-1185">Reference proteome</keyword>
<gene>
    <name evidence="4" type="ORF">GH807_09360</name>
</gene>
<dbReference type="Pfam" id="PF00440">
    <property type="entry name" value="TetR_N"/>
    <property type="match status" value="1"/>
</dbReference>
<sequence length="212" mass="24635">MYINGIETKQNIFLTAKNLFYEIGYQKTTIRLISEHANVPIGLTNYHFKNKENIVKQIYAEYIDNILKFIDAEIGDKLDSFLLRQITSLRIYYNNILVDKNNSHFLITNSKFEMLFDRVDVAYQRILDENNITLPREILKSYIIAEFGARHELLLRYYSKELDLSIQGLVDTIACIAPRLFEVDHKIVGKALNESLILYNSIDASGIKFLVS</sequence>
<feature type="DNA-binding region" description="H-T-H motif" evidence="2">
    <location>
        <begin position="29"/>
        <end position="48"/>
    </location>
</feature>
<name>A0ABR6WL96_9FIRM</name>
<dbReference type="RefSeq" id="WP_148603070.1">
    <property type="nucleotide sequence ID" value="NZ_RXYB01000005.1"/>
</dbReference>
<organism evidence="4 5">
    <name type="scientific">Acetobacterium tundrae</name>
    <dbReference type="NCBI Taxonomy" id="132932"/>
    <lineage>
        <taxon>Bacteria</taxon>
        <taxon>Bacillati</taxon>
        <taxon>Bacillota</taxon>
        <taxon>Clostridia</taxon>
        <taxon>Eubacteriales</taxon>
        <taxon>Eubacteriaceae</taxon>
        <taxon>Acetobacterium</taxon>
    </lineage>
</organism>
<protein>
    <submittedName>
        <fullName evidence="4">TetR family transcriptional regulator</fullName>
    </submittedName>
</protein>
<dbReference type="EMBL" id="WJBB01000009">
    <property type="protein sequence ID" value="MBC3797255.1"/>
    <property type="molecule type" value="Genomic_DNA"/>
</dbReference>
<evidence type="ECO:0000256" key="1">
    <source>
        <dbReference type="ARBA" id="ARBA00023125"/>
    </source>
</evidence>
<dbReference type="Gene3D" id="1.10.357.10">
    <property type="entry name" value="Tetracycline Repressor, domain 2"/>
    <property type="match status" value="1"/>
</dbReference>
<dbReference type="Proteomes" id="UP000653358">
    <property type="component" value="Unassembled WGS sequence"/>
</dbReference>
<accession>A0ABR6WL96</accession>
<evidence type="ECO:0000256" key="2">
    <source>
        <dbReference type="PROSITE-ProRule" id="PRU00335"/>
    </source>
</evidence>
<dbReference type="InterPro" id="IPR001647">
    <property type="entry name" value="HTH_TetR"/>
</dbReference>
<proteinExistence type="predicted"/>
<evidence type="ECO:0000313" key="4">
    <source>
        <dbReference type="EMBL" id="MBC3797255.1"/>
    </source>
</evidence>
<dbReference type="PANTHER" id="PTHR43479:SF11">
    <property type="entry name" value="ACREF_ENVCD OPERON REPRESSOR-RELATED"/>
    <property type="match status" value="1"/>
</dbReference>
<keyword evidence="1 2" id="KW-0238">DNA-binding</keyword>
<evidence type="ECO:0000259" key="3">
    <source>
        <dbReference type="PROSITE" id="PS50977"/>
    </source>
</evidence>
<reference evidence="4 5" key="1">
    <citation type="journal article" date="2020" name="mSystems">
        <title>Defining Genomic and Predicted Metabolic Features of the Acetobacterium Genus.</title>
        <authorList>
            <person name="Ross D.E."/>
            <person name="Marshall C.W."/>
            <person name="Gulliver D."/>
            <person name="May H.D."/>
            <person name="Norman R.S."/>
        </authorList>
    </citation>
    <scope>NUCLEOTIDE SEQUENCE [LARGE SCALE GENOMIC DNA]</scope>
    <source>
        <strain evidence="4 5">DSM 9173</strain>
    </source>
</reference>
<feature type="domain" description="HTH tetR-type" evidence="3">
    <location>
        <begin position="6"/>
        <end position="66"/>
    </location>
</feature>
<evidence type="ECO:0000313" key="5">
    <source>
        <dbReference type="Proteomes" id="UP000653358"/>
    </source>
</evidence>
<dbReference type="SUPFAM" id="SSF46689">
    <property type="entry name" value="Homeodomain-like"/>
    <property type="match status" value="1"/>
</dbReference>
<dbReference type="InterPro" id="IPR050624">
    <property type="entry name" value="HTH-type_Tx_Regulator"/>
</dbReference>
<dbReference type="InterPro" id="IPR009057">
    <property type="entry name" value="Homeodomain-like_sf"/>
</dbReference>
<dbReference type="PANTHER" id="PTHR43479">
    <property type="entry name" value="ACREF/ENVCD OPERON REPRESSOR-RELATED"/>
    <property type="match status" value="1"/>
</dbReference>
<comment type="caution">
    <text evidence="4">The sequence shown here is derived from an EMBL/GenBank/DDBJ whole genome shotgun (WGS) entry which is preliminary data.</text>
</comment>
<dbReference type="PROSITE" id="PS50977">
    <property type="entry name" value="HTH_TETR_2"/>
    <property type="match status" value="1"/>
</dbReference>